<dbReference type="PANTHER" id="PTHR11042:SF91">
    <property type="entry name" value="EUKARYOTIC TRANSLATION INITIATION FACTOR 2-ALPHA KINASE"/>
    <property type="match status" value="1"/>
</dbReference>
<dbReference type="InterPro" id="IPR000719">
    <property type="entry name" value="Prot_kinase_dom"/>
</dbReference>
<dbReference type="GO" id="GO:0005634">
    <property type="term" value="C:nucleus"/>
    <property type="evidence" value="ECO:0007669"/>
    <property type="project" value="TreeGrafter"/>
</dbReference>
<keyword evidence="5" id="KW-0652">Protein synthesis inhibitor</keyword>
<evidence type="ECO:0000256" key="3">
    <source>
        <dbReference type="ARBA" id="ARBA00022777"/>
    </source>
</evidence>
<dbReference type="GO" id="GO:0004694">
    <property type="term" value="F:eukaryotic translation initiation factor 2alpha kinase activity"/>
    <property type="evidence" value="ECO:0007669"/>
    <property type="project" value="TreeGrafter"/>
</dbReference>
<reference evidence="7" key="1">
    <citation type="submission" date="2021-01" db="EMBL/GenBank/DDBJ databases">
        <authorList>
            <consortium name="Genoscope - CEA"/>
            <person name="William W."/>
        </authorList>
    </citation>
    <scope>NUCLEOTIDE SEQUENCE</scope>
</reference>
<evidence type="ECO:0000313" key="8">
    <source>
        <dbReference type="Proteomes" id="UP000688137"/>
    </source>
</evidence>
<proteinExistence type="predicted"/>
<keyword evidence="1" id="KW-0808">Transferase</keyword>
<evidence type="ECO:0000256" key="4">
    <source>
        <dbReference type="ARBA" id="ARBA00022840"/>
    </source>
</evidence>
<evidence type="ECO:0000256" key="5">
    <source>
        <dbReference type="ARBA" id="ARBA00023193"/>
    </source>
</evidence>
<dbReference type="GO" id="GO:0017148">
    <property type="term" value="P:negative regulation of translation"/>
    <property type="evidence" value="ECO:0007669"/>
    <property type="project" value="UniProtKB-KW"/>
</dbReference>
<protein>
    <recommendedName>
        <fullName evidence="6">Protein kinase domain-containing protein</fullName>
    </recommendedName>
</protein>
<dbReference type="GO" id="GO:0005737">
    <property type="term" value="C:cytoplasm"/>
    <property type="evidence" value="ECO:0007669"/>
    <property type="project" value="TreeGrafter"/>
</dbReference>
<comment type="caution">
    <text evidence="7">The sequence shown here is derived from an EMBL/GenBank/DDBJ whole genome shotgun (WGS) entry which is preliminary data.</text>
</comment>
<dbReference type="PANTHER" id="PTHR11042">
    <property type="entry name" value="EUKARYOTIC TRANSLATION INITIATION FACTOR 2-ALPHA KINASE EIF2-ALPHA KINASE -RELATED"/>
    <property type="match status" value="1"/>
</dbReference>
<name>A0A8S1NF64_PARPR</name>
<keyword evidence="3" id="KW-0418">Kinase</keyword>
<dbReference type="EMBL" id="CAJJDM010000082">
    <property type="protein sequence ID" value="CAD8087735.1"/>
    <property type="molecule type" value="Genomic_DNA"/>
</dbReference>
<dbReference type="PROSITE" id="PS50011">
    <property type="entry name" value="PROTEIN_KINASE_DOM"/>
    <property type="match status" value="1"/>
</dbReference>
<dbReference type="SMART" id="SM00220">
    <property type="entry name" value="S_TKc"/>
    <property type="match status" value="1"/>
</dbReference>
<dbReference type="Pfam" id="PF00069">
    <property type="entry name" value="Pkinase"/>
    <property type="match status" value="1"/>
</dbReference>
<organism evidence="7 8">
    <name type="scientific">Paramecium primaurelia</name>
    <dbReference type="NCBI Taxonomy" id="5886"/>
    <lineage>
        <taxon>Eukaryota</taxon>
        <taxon>Sar</taxon>
        <taxon>Alveolata</taxon>
        <taxon>Ciliophora</taxon>
        <taxon>Intramacronucleata</taxon>
        <taxon>Oligohymenophorea</taxon>
        <taxon>Peniculida</taxon>
        <taxon>Parameciidae</taxon>
        <taxon>Paramecium</taxon>
    </lineage>
</organism>
<feature type="domain" description="Protein kinase" evidence="6">
    <location>
        <begin position="1"/>
        <end position="271"/>
    </location>
</feature>
<accession>A0A8S1NF64</accession>
<dbReference type="Proteomes" id="UP000688137">
    <property type="component" value="Unassembled WGS sequence"/>
</dbReference>
<sequence>MVVLLLYILLRRNQMVLKWLLRHFLRKCQYKRIQIHGDQQQKMRQRQQNHQIIKVFLNFMITLKIGLNHIFLMSLARGGTHEQGLKKLEEPLPFLTVKVIFRQIVDAIKYIHQRGFIHRDLKPSNIQLKKPMALKYIMKNVRITNKPLFNAYNQIALKQLNKECNFDWNKINEELYNSRQLTHLLKKMLSIDQNKRPTCSDILKTKILDVEYDNEGCPLFINYKNPKSQSIQQVKTSRPSIKSIRNNRLPLVSSNLYYNIQQHKNPQTKRS</sequence>
<keyword evidence="4" id="KW-0067">ATP-binding</keyword>
<gene>
    <name evidence="7" type="ORF">PPRIM_AZ9-3.1.T0790090</name>
</gene>
<evidence type="ECO:0000313" key="7">
    <source>
        <dbReference type="EMBL" id="CAD8087735.1"/>
    </source>
</evidence>
<keyword evidence="2" id="KW-0547">Nucleotide-binding</keyword>
<dbReference type="AlphaFoldDB" id="A0A8S1NF64"/>
<dbReference type="InterPro" id="IPR050339">
    <property type="entry name" value="CC_SR_Kinase"/>
</dbReference>
<evidence type="ECO:0000256" key="2">
    <source>
        <dbReference type="ARBA" id="ARBA00022741"/>
    </source>
</evidence>
<evidence type="ECO:0000259" key="6">
    <source>
        <dbReference type="PROSITE" id="PS50011"/>
    </source>
</evidence>
<keyword evidence="8" id="KW-1185">Reference proteome</keyword>
<evidence type="ECO:0000256" key="1">
    <source>
        <dbReference type="ARBA" id="ARBA00022679"/>
    </source>
</evidence>
<dbReference type="GO" id="GO:0005524">
    <property type="term" value="F:ATP binding"/>
    <property type="evidence" value="ECO:0007669"/>
    <property type="project" value="UniProtKB-KW"/>
</dbReference>